<dbReference type="EMBL" id="JAPDRL010000036">
    <property type="protein sequence ID" value="KAJ9664595.1"/>
    <property type="molecule type" value="Genomic_DNA"/>
</dbReference>
<dbReference type="InterPro" id="IPR021460">
    <property type="entry name" value="DUF3112"/>
</dbReference>
<dbReference type="PANTHER" id="PTHR35184:SF1">
    <property type="entry name" value="INTEGRAL MEMBRANE PROTEIN"/>
    <property type="match status" value="1"/>
</dbReference>
<evidence type="ECO:0000256" key="1">
    <source>
        <dbReference type="SAM" id="MobiDB-lite"/>
    </source>
</evidence>
<name>A0ABQ9NRF9_9PEZI</name>
<comment type="caution">
    <text evidence="3">The sequence shown here is derived from an EMBL/GenBank/DDBJ whole genome shotgun (WGS) entry which is preliminary data.</text>
</comment>
<gene>
    <name evidence="3" type="ORF">H2201_005107</name>
</gene>
<feature type="transmembrane region" description="Helical" evidence="2">
    <location>
        <begin position="221"/>
        <end position="244"/>
    </location>
</feature>
<dbReference type="Pfam" id="PF11309">
    <property type="entry name" value="DUF3112"/>
    <property type="match status" value="1"/>
</dbReference>
<feature type="compositionally biased region" description="Basic and acidic residues" evidence="1">
    <location>
        <begin position="334"/>
        <end position="350"/>
    </location>
</feature>
<feature type="transmembrane region" description="Helical" evidence="2">
    <location>
        <begin position="178"/>
        <end position="200"/>
    </location>
</feature>
<feature type="transmembrane region" description="Helical" evidence="2">
    <location>
        <begin position="28"/>
        <end position="48"/>
    </location>
</feature>
<sequence length="350" mass="38338">MASRPPSGGPYPPQVWQLGGAPSKSVDIPVTAVFLALFIGGAATHMTIFQRNKRRGHKFVLSLLLFGFCMARILTSVLRISSTALPRNLNLAIASSIFNAAGTLLLFIVNLLFAQRILRSLHPGFGWARPVSWAFKALYILIAATIIMVITVVVQSFFTLDPEIRSISRSIQLYGSTFFAVASFLPIPITLAALAAHHFRQPGKLGTPIEPLGAGPLRTKAALVLAASLLLCIGATYKCAVAWFDPVPRAQPMPDRFSKAAFYVMNFGVEVVVVYLYALGRVDRRFWVPNGASKRRTYVVVEEEKDEEKGNGEDSAAEQRDSVIMSRPGTARSEGSRTRDVDDVKAEWEV</sequence>
<keyword evidence="2" id="KW-0472">Membrane</keyword>
<organism evidence="3 4">
    <name type="scientific">Coniosporium apollinis</name>
    <dbReference type="NCBI Taxonomy" id="61459"/>
    <lineage>
        <taxon>Eukaryota</taxon>
        <taxon>Fungi</taxon>
        <taxon>Dikarya</taxon>
        <taxon>Ascomycota</taxon>
        <taxon>Pezizomycotina</taxon>
        <taxon>Dothideomycetes</taxon>
        <taxon>Dothideomycetes incertae sedis</taxon>
        <taxon>Coniosporium</taxon>
    </lineage>
</organism>
<evidence type="ECO:0000313" key="4">
    <source>
        <dbReference type="Proteomes" id="UP001172684"/>
    </source>
</evidence>
<proteinExistence type="predicted"/>
<keyword evidence="2" id="KW-1133">Transmembrane helix</keyword>
<evidence type="ECO:0000313" key="3">
    <source>
        <dbReference type="EMBL" id="KAJ9664595.1"/>
    </source>
</evidence>
<keyword evidence="2" id="KW-0812">Transmembrane</keyword>
<feature type="compositionally biased region" description="Basic and acidic residues" evidence="1">
    <location>
        <begin position="307"/>
        <end position="321"/>
    </location>
</feature>
<reference evidence="3" key="1">
    <citation type="submission" date="2022-10" db="EMBL/GenBank/DDBJ databases">
        <title>Culturing micro-colonial fungi from biological soil crusts in the Mojave desert and describing Neophaeococcomyces mojavensis, and introducing the new genera and species Taxawa tesnikishii.</title>
        <authorList>
            <person name="Kurbessoian T."/>
            <person name="Stajich J.E."/>
        </authorList>
    </citation>
    <scope>NUCLEOTIDE SEQUENCE</scope>
    <source>
        <strain evidence="3">TK_1</strain>
    </source>
</reference>
<feature type="transmembrane region" description="Helical" evidence="2">
    <location>
        <begin position="92"/>
        <end position="113"/>
    </location>
</feature>
<feature type="transmembrane region" description="Helical" evidence="2">
    <location>
        <begin position="133"/>
        <end position="158"/>
    </location>
</feature>
<dbReference type="Proteomes" id="UP001172684">
    <property type="component" value="Unassembled WGS sequence"/>
</dbReference>
<feature type="transmembrane region" description="Helical" evidence="2">
    <location>
        <begin position="260"/>
        <end position="279"/>
    </location>
</feature>
<feature type="region of interest" description="Disordered" evidence="1">
    <location>
        <begin position="302"/>
        <end position="350"/>
    </location>
</feature>
<feature type="transmembrane region" description="Helical" evidence="2">
    <location>
        <begin position="60"/>
        <end position="80"/>
    </location>
</feature>
<dbReference type="PANTHER" id="PTHR35184">
    <property type="entry name" value="YALI0C10208P"/>
    <property type="match status" value="1"/>
</dbReference>
<evidence type="ECO:0000256" key="2">
    <source>
        <dbReference type="SAM" id="Phobius"/>
    </source>
</evidence>
<protein>
    <submittedName>
        <fullName evidence="3">Uncharacterized protein</fullName>
    </submittedName>
</protein>
<accession>A0ABQ9NRF9</accession>
<keyword evidence="4" id="KW-1185">Reference proteome</keyword>